<dbReference type="AlphaFoldDB" id="A0A3S5ARC0"/>
<dbReference type="Proteomes" id="UP000784294">
    <property type="component" value="Unassembled WGS sequence"/>
</dbReference>
<accession>A0A3S5ARC0</accession>
<dbReference type="EMBL" id="CAAALY010080563">
    <property type="protein sequence ID" value="VEL26478.1"/>
    <property type="molecule type" value="Genomic_DNA"/>
</dbReference>
<organism evidence="1 2">
    <name type="scientific">Protopolystoma xenopodis</name>
    <dbReference type="NCBI Taxonomy" id="117903"/>
    <lineage>
        <taxon>Eukaryota</taxon>
        <taxon>Metazoa</taxon>
        <taxon>Spiralia</taxon>
        <taxon>Lophotrochozoa</taxon>
        <taxon>Platyhelminthes</taxon>
        <taxon>Monogenea</taxon>
        <taxon>Polyopisthocotylea</taxon>
        <taxon>Polystomatidea</taxon>
        <taxon>Polystomatidae</taxon>
        <taxon>Protopolystoma</taxon>
    </lineage>
</organism>
<evidence type="ECO:0000313" key="2">
    <source>
        <dbReference type="Proteomes" id="UP000784294"/>
    </source>
</evidence>
<name>A0A3S5ARC0_9PLAT</name>
<proteinExistence type="predicted"/>
<protein>
    <submittedName>
        <fullName evidence="1">Uncharacterized protein</fullName>
    </submittedName>
</protein>
<gene>
    <name evidence="1" type="ORF">PXEA_LOCUS19918</name>
</gene>
<reference evidence="1" key="1">
    <citation type="submission" date="2018-11" db="EMBL/GenBank/DDBJ databases">
        <authorList>
            <consortium name="Pathogen Informatics"/>
        </authorList>
    </citation>
    <scope>NUCLEOTIDE SEQUENCE</scope>
</reference>
<sequence>MMLTSAGDGTAHLIRLPYDLLELGTVASMEAATSALNVGVAGAPSLSACVVNLTANRFSLKEDIH</sequence>
<keyword evidence="2" id="KW-1185">Reference proteome</keyword>
<evidence type="ECO:0000313" key="1">
    <source>
        <dbReference type="EMBL" id="VEL26478.1"/>
    </source>
</evidence>
<comment type="caution">
    <text evidence="1">The sequence shown here is derived from an EMBL/GenBank/DDBJ whole genome shotgun (WGS) entry which is preliminary data.</text>
</comment>